<feature type="signal peptide" evidence="1">
    <location>
        <begin position="1"/>
        <end position="25"/>
    </location>
</feature>
<dbReference type="AlphaFoldDB" id="A0A8J6NJW6"/>
<evidence type="ECO:0000313" key="2">
    <source>
        <dbReference type="EMBL" id="MBC8334972.1"/>
    </source>
</evidence>
<evidence type="ECO:0008006" key="4">
    <source>
        <dbReference type="Google" id="ProtNLM"/>
    </source>
</evidence>
<dbReference type="PROSITE" id="PS51257">
    <property type="entry name" value="PROKAR_LIPOPROTEIN"/>
    <property type="match status" value="1"/>
</dbReference>
<reference evidence="2 3" key="1">
    <citation type="submission" date="2020-08" db="EMBL/GenBank/DDBJ databases">
        <title>Bridging the membrane lipid divide: bacteria of the FCB group superphylum have the potential to synthesize archaeal ether lipids.</title>
        <authorList>
            <person name="Villanueva L."/>
            <person name="Von Meijenfeldt F.A.B."/>
            <person name="Westbye A.B."/>
            <person name="Yadav S."/>
            <person name="Hopmans E.C."/>
            <person name="Dutilh B.E."/>
            <person name="Sinninghe Damste J.S."/>
        </authorList>
    </citation>
    <scope>NUCLEOTIDE SEQUENCE [LARGE SCALE GENOMIC DNA]</scope>
    <source>
        <strain evidence="2">NIOZ-UU36</strain>
    </source>
</reference>
<evidence type="ECO:0000313" key="3">
    <source>
        <dbReference type="Proteomes" id="UP000614469"/>
    </source>
</evidence>
<organism evidence="2 3">
    <name type="scientific">Candidatus Desulfolinea nitratireducens</name>
    <dbReference type="NCBI Taxonomy" id="2841698"/>
    <lineage>
        <taxon>Bacteria</taxon>
        <taxon>Bacillati</taxon>
        <taxon>Chloroflexota</taxon>
        <taxon>Anaerolineae</taxon>
        <taxon>Anaerolineales</taxon>
        <taxon>Anaerolineales incertae sedis</taxon>
        <taxon>Candidatus Desulfolinea</taxon>
    </lineage>
</organism>
<protein>
    <recommendedName>
        <fullName evidence="4">NodB homology domain-containing protein</fullName>
    </recommendedName>
</protein>
<feature type="chain" id="PRO_5035207788" description="NodB homology domain-containing protein" evidence="1">
    <location>
        <begin position="26"/>
        <end position="328"/>
    </location>
</feature>
<dbReference type="EMBL" id="JACNJN010000086">
    <property type="protein sequence ID" value="MBC8334972.1"/>
    <property type="molecule type" value="Genomic_DNA"/>
</dbReference>
<dbReference type="Proteomes" id="UP000614469">
    <property type="component" value="Unassembled WGS sequence"/>
</dbReference>
<evidence type="ECO:0000256" key="1">
    <source>
        <dbReference type="SAM" id="SignalP"/>
    </source>
</evidence>
<sequence length="328" mass="36266">MKYTSLFLSLMLFFSVACSFGGLLAEDSKLPEPQDPMEQGELPPLYLGFSVHLEGWKLGNDKVGFDQAVYEKYSQIILGYSDLANSYGMPFTWETASLIAPSAEFDSNILWQLYQRGDGIGVHADLGGNPNAPGGQAKLTRDMKKMRLEMESMGIPVTHVSGICSTMDWVTAALDAGYEAATGTVEYCLKSLPLEEQSAEIRACESPAKCHDAYPGEIPDLLRPWRAADGRNWTTPADEGLLLLHAAGSLPCTMEGGTAHCDMQIIEDALAAREPDEFHSLFFIWSLGSQLDEEILKTFYERVQPYIESGDIIWQTIPQVVDKYKAIE</sequence>
<proteinExistence type="predicted"/>
<name>A0A8J6NJW6_9CHLR</name>
<comment type="caution">
    <text evidence="2">The sequence shown here is derived from an EMBL/GenBank/DDBJ whole genome shotgun (WGS) entry which is preliminary data.</text>
</comment>
<accession>A0A8J6NJW6</accession>
<keyword evidence="1" id="KW-0732">Signal</keyword>
<gene>
    <name evidence="2" type="ORF">H8E29_06900</name>
</gene>